<evidence type="ECO:0000313" key="5">
    <source>
        <dbReference type="Ensembl" id="ENSXETP00000090112"/>
    </source>
</evidence>
<reference evidence="5" key="1">
    <citation type="journal article" date="2010" name="Science">
        <title>The genome of the Western clawed frog Xenopus tropicalis.</title>
        <authorList>
            <person name="Hellsten U."/>
            <person name="Harland R.M."/>
            <person name="Gilchrist M.J."/>
            <person name="Hendrix D."/>
            <person name="Jurka J."/>
            <person name="Kapitonov V."/>
            <person name="Ovcharenko I."/>
            <person name="Putnam N.H."/>
            <person name="Shu S."/>
            <person name="Taher L."/>
            <person name="Blitz I.L."/>
            <person name="Blumberg B."/>
            <person name="Dichmann D.S."/>
            <person name="Dubchak I."/>
            <person name="Amaya E."/>
            <person name="Detter J.C."/>
            <person name="Fletcher R."/>
            <person name="Gerhard D.S."/>
            <person name="Goodstein D."/>
            <person name="Graves T."/>
            <person name="Grigoriev I.V."/>
            <person name="Grimwood J."/>
            <person name="Kawashima T."/>
            <person name="Lindquist E."/>
            <person name="Lucas S.M."/>
            <person name="Mead P.E."/>
            <person name="Mitros T."/>
            <person name="Ogino H."/>
            <person name="Ohta Y."/>
            <person name="Poliakov A.V."/>
            <person name="Pollet N."/>
            <person name="Robert J."/>
            <person name="Salamov A."/>
            <person name="Sater A.K."/>
            <person name="Schmutz J."/>
            <person name="Terry A."/>
            <person name="Vize P.D."/>
            <person name="Warren W.C."/>
            <person name="Wells D."/>
            <person name="Wills A."/>
            <person name="Wilson R.K."/>
            <person name="Zimmerman L.B."/>
            <person name="Zorn A.M."/>
            <person name="Grainger R."/>
            <person name="Grammer T."/>
            <person name="Khokha M.K."/>
            <person name="Richardson P.M."/>
            <person name="Rokhsar D.S."/>
        </authorList>
    </citation>
    <scope>NUCLEOTIDE SEQUENCE [LARGE SCALE GENOMIC DNA]</scope>
    <source>
        <strain evidence="5">Nigerian</strain>
    </source>
</reference>
<dbReference type="FunCoup" id="A0A6I8SA74">
    <property type="interactions" value="152"/>
</dbReference>
<name>A0A6I8SA74_XENTR</name>
<dbReference type="InParanoid" id="A0A6I8SA74"/>
<evidence type="ECO:0000256" key="2">
    <source>
        <dbReference type="ARBA" id="ARBA00022525"/>
    </source>
</evidence>
<sequence>MCNPSPPPSLFPRFVKGEMHRARAWNALLAISLLLVTGTVQGIGEVRPGERKALLDLLVQVIGDSNTHRESAKVLSRRYSERAALRSADPASAPRASSRRPIEIFSRDPSLKDKFINHFTGPVTFSPECNKHFIRVYHNTKDCSTPLYYKRCARLLTRLAKSSLCSRP</sequence>
<proteinExistence type="inferred from homology"/>
<dbReference type="Ensembl" id="ENSXETT00000102018">
    <property type="protein sequence ID" value="ENSXETP00000090112"/>
    <property type="gene ID" value="ENSXETG00000041022"/>
</dbReference>
<comment type="similarity">
    <text evidence="4">Belongs to the ALKAL family.</text>
</comment>
<dbReference type="GO" id="GO:0005125">
    <property type="term" value="F:cytokine activity"/>
    <property type="evidence" value="ECO:0007669"/>
    <property type="project" value="UniProtKB-ARBA"/>
</dbReference>
<reference evidence="5" key="2">
    <citation type="submission" date="2020-05" db="UniProtKB">
        <authorList>
            <consortium name="Ensembl"/>
        </authorList>
    </citation>
    <scope>IDENTIFICATION</scope>
</reference>
<dbReference type="GO" id="GO:0030298">
    <property type="term" value="F:receptor signaling protein tyrosine kinase activator activity"/>
    <property type="evidence" value="ECO:0007669"/>
    <property type="project" value="InterPro"/>
</dbReference>
<dbReference type="Bgee" id="ENSXETG00000041022">
    <property type="expression patterns" value="Expressed in neurula embryo"/>
</dbReference>
<comment type="subcellular location">
    <subcellularLocation>
        <location evidence="1">Secreted</location>
    </subcellularLocation>
</comment>
<keyword evidence="2" id="KW-0964">Secreted</keyword>
<evidence type="ECO:0000256" key="4">
    <source>
        <dbReference type="ARBA" id="ARBA00033741"/>
    </source>
</evidence>
<accession>A0A6I8SA74</accession>
<dbReference type="AlphaFoldDB" id="A0A6I8SA74"/>
<dbReference type="Pfam" id="PF15129">
    <property type="entry name" value="ALKL1_2"/>
    <property type="match status" value="1"/>
</dbReference>
<dbReference type="PANTHER" id="PTHR28676">
    <property type="entry name" value="ALK AND LTK LIGAND 2-RELATED"/>
    <property type="match status" value="1"/>
</dbReference>
<protein>
    <submittedName>
        <fullName evidence="5">ALK and LTK ligand 1</fullName>
    </submittedName>
</protein>
<gene>
    <name evidence="5" type="primary">alkal1</name>
</gene>
<dbReference type="InterPro" id="IPR029364">
    <property type="entry name" value="ALKL1/2"/>
</dbReference>
<dbReference type="GeneTree" id="ENSGT00940000159969"/>
<dbReference type="PANTHER" id="PTHR28676:SF1">
    <property type="entry name" value="ALK AND LTK LIGAND 1"/>
    <property type="match status" value="1"/>
</dbReference>
<organism evidence="5">
    <name type="scientific">Xenopus tropicalis</name>
    <name type="common">Western clawed frog</name>
    <name type="synonym">Silurana tropicalis</name>
    <dbReference type="NCBI Taxonomy" id="8364"/>
    <lineage>
        <taxon>Eukaryota</taxon>
        <taxon>Metazoa</taxon>
        <taxon>Chordata</taxon>
        <taxon>Craniata</taxon>
        <taxon>Vertebrata</taxon>
        <taxon>Euteleostomi</taxon>
        <taxon>Amphibia</taxon>
        <taxon>Batrachia</taxon>
        <taxon>Anura</taxon>
        <taxon>Pipoidea</taxon>
        <taxon>Pipidae</taxon>
        <taxon>Xenopodinae</taxon>
        <taxon>Xenopus</taxon>
        <taxon>Silurana</taxon>
    </lineage>
</organism>
<evidence type="ECO:0000256" key="1">
    <source>
        <dbReference type="ARBA" id="ARBA00004613"/>
    </source>
</evidence>
<evidence type="ECO:0000256" key="3">
    <source>
        <dbReference type="ARBA" id="ARBA00022729"/>
    </source>
</evidence>
<keyword evidence="3" id="KW-0732">Signal</keyword>
<dbReference type="GO" id="GO:0030971">
    <property type="term" value="F:receptor tyrosine kinase binding"/>
    <property type="evidence" value="ECO:0007669"/>
    <property type="project" value="InterPro"/>
</dbReference>
<dbReference type="GO" id="GO:0005576">
    <property type="term" value="C:extracellular region"/>
    <property type="evidence" value="ECO:0007669"/>
    <property type="project" value="UniProtKB-SubCell"/>
</dbReference>